<organism evidence="2 3">
    <name type="scientific">Oryzias melastigma</name>
    <name type="common">Marine medaka</name>
    <dbReference type="NCBI Taxonomy" id="30732"/>
    <lineage>
        <taxon>Eukaryota</taxon>
        <taxon>Metazoa</taxon>
        <taxon>Chordata</taxon>
        <taxon>Craniata</taxon>
        <taxon>Vertebrata</taxon>
        <taxon>Euteleostomi</taxon>
        <taxon>Actinopterygii</taxon>
        <taxon>Neopterygii</taxon>
        <taxon>Teleostei</taxon>
        <taxon>Neoteleostei</taxon>
        <taxon>Acanthomorphata</taxon>
        <taxon>Ovalentaria</taxon>
        <taxon>Atherinomorphae</taxon>
        <taxon>Beloniformes</taxon>
        <taxon>Adrianichthyidae</taxon>
        <taxon>Oryziinae</taxon>
        <taxon>Oryzias</taxon>
    </lineage>
</organism>
<evidence type="ECO:0000313" key="2">
    <source>
        <dbReference type="EMBL" id="KAF6737668.1"/>
    </source>
</evidence>
<evidence type="ECO:0000256" key="1">
    <source>
        <dbReference type="SAM" id="MobiDB-lite"/>
    </source>
</evidence>
<reference evidence="2" key="1">
    <citation type="journal article" name="BMC Genomics">
        <title>Long-read sequencing and de novo genome assembly of marine medaka (Oryzias melastigma).</title>
        <authorList>
            <person name="Liang P."/>
            <person name="Saqib H.S.A."/>
            <person name="Ni X."/>
            <person name="Shen Y."/>
        </authorList>
    </citation>
    <scope>NUCLEOTIDE SEQUENCE</scope>
    <source>
        <strain evidence="2">Bigg-433</strain>
    </source>
</reference>
<name>A0A834FP17_ORYME</name>
<evidence type="ECO:0000313" key="3">
    <source>
        <dbReference type="Proteomes" id="UP000646548"/>
    </source>
</evidence>
<accession>A0A834FP17</accession>
<comment type="caution">
    <text evidence="2">The sequence shown here is derived from an EMBL/GenBank/DDBJ whole genome shotgun (WGS) entry which is preliminary data.</text>
</comment>
<sequence>MEEPLLPAAEANPQRLSEAFISAPAAVETRRDKDGARALTGARLETSSSG</sequence>
<proteinExistence type="predicted"/>
<protein>
    <submittedName>
        <fullName evidence="2">Uncharacterized protein</fullName>
    </submittedName>
</protein>
<dbReference type="EMBL" id="WKFB01000052">
    <property type="protein sequence ID" value="KAF6737668.1"/>
    <property type="molecule type" value="Genomic_DNA"/>
</dbReference>
<gene>
    <name evidence="2" type="ORF">FQA47_024835</name>
</gene>
<dbReference type="AlphaFoldDB" id="A0A834FP17"/>
<dbReference type="Proteomes" id="UP000646548">
    <property type="component" value="Unassembled WGS sequence"/>
</dbReference>
<feature type="region of interest" description="Disordered" evidence="1">
    <location>
        <begin position="22"/>
        <end position="50"/>
    </location>
</feature>